<sequence length="370" mass="42384">MAEQSQKLVSTKSNKLVDAGFFKKLNGMEMRIVNLAISRLNPMRPLTQSRRFEFTVKEFLDCNSGVANYADIYDTVRNAVINLGRTWVEVETLEGYDKTEISLLTERSYSKGKGRFMVEFHEKAMPYLAEIKSNYTSILLDTFGALKSEYSLKLYEIFSRWVFKGRFEISVSELKDLLGATEKYNRWNNFNQWALKPAIKEINAKTNLNITVKTIRTGRTITDLEFTIFDKSKAVEIEKKSAKRPKFPHKNKYGNYVKLDPQNPKMSSHEYGLWARDCLKILEDHYTAMADVTLEDLRNYWVFLAGNDSNKSKLGKKADFLVELKKRGYKLVLCELVGIDPKQTDLVDVNHKVCNTAPLAATGGTASRPT</sequence>
<keyword evidence="4" id="KW-1185">Reference proteome</keyword>
<dbReference type="Proteomes" id="UP000229329">
    <property type="component" value="Unassembled WGS sequence"/>
</dbReference>
<protein>
    <submittedName>
        <fullName evidence="3">RepB family plasmid replication initiator protein</fullName>
    </submittedName>
</protein>
<name>A0A2M8RZS6_9PAST</name>
<evidence type="ECO:0000313" key="4">
    <source>
        <dbReference type="Proteomes" id="UP000229329"/>
    </source>
</evidence>
<dbReference type="GO" id="GO:0003887">
    <property type="term" value="F:DNA-directed DNA polymerase activity"/>
    <property type="evidence" value="ECO:0007669"/>
    <property type="project" value="InterPro"/>
</dbReference>
<reference evidence="3 4" key="1">
    <citation type="submission" date="2017-11" db="EMBL/GenBank/DDBJ databases">
        <title>Reclassification of Bisgaard taxon 7 as Conservatibacter flavescens gen. nov., sp. nov.</title>
        <authorList>
            <person name="Christensen H."/>
        </authorList>
    </citation>
    <scope>NUCLEOTIDE SEQUENCE [LARGE SCALE GENOMIC DNA]</scope>
    <source>
        <strain evidence="3 4">7_4</strain>
    </source>
</reference>
<comment type="similarity">
    <text evidence="1">Belongs to the initiator RepB protein family.</text>
</comment>
<dbReference type="Gene3D" id="1.10.10.10">
    <property type="entry name" value="Winged helix-like DNA-binding domain superfamily/Winged helix DNA-binding domain"/>
    <property type="match status" value="2"/>
</dbReference>
<dbReference type="InterPro" id="IPR036388">
    <property type="entry name" value="WH-like_DNA-bd_sf"/>
</dbReference>
<dbReference type="Pfam" id="PF21205">
    <property type="entry name" value="Rep3_C"/>
    <property type="match status" value="1"/>
</dbReference>
<dbReference type="Pfam" id="PF01051">
    <property type="entry name" value="Rep3_N"/>
    <property type="match status" value="1"/>
</dbReference>
<comment type="caution">
    <text evidence="3">The sequence shown here is derived from an EMBL/GenBank/DDBJ whole genome shotgun (WGS) entry which is preliminary data.</text>
</comment>
<dbReference type="EMBL" id="PHHA01000035">
    <property type="protein sequence ID" value="PJG84368.1"/>
    <property type="molecule type" value="Genomic_DNA"/>
</dbReference>
<dbReference type="SUPFAM" id="SSF46785">
    <property type="entry name" value="Winged helix' DNA-binding domain"/>
    <property type="match status" value="2"/>
</dbReference>
<evidence type="ECO:0000259" key="2">
    <source>
        <dbReference type="Pfam" id="PF01051"/>
    </source>
</evidence>
<dbReference type="InterPro" id="IPR000525">
    <property type="entry name" value="Initiator_Rep_WH1"/>
</dbReference>
<dbReference type="InterPro" id="IPR036390">
    <property type="entry name" value="WH_DNA-bd_sf"/>
</dbReference>
<evidence type="ECO:0000313" key="3">
    <source>
        <dbReference type="EMBL" id="PJG84368.1"/>
    </source>
</evidence>
<gene>
    <name evidence="3" type="ORF">CVP05_11715</name>
</gene>
<feature type="domain" description="Initiator Rep protein WH1" evidence="2">
    <location>
        <begin position="11"/>
        <end position="158"/>
    </location>
</feature>
<dbReference type="GO" id="GO:0006270">
    <property type="term" value="P:DNA replication initiation"/>
    <property type="evidence" value="ECO:0007669"/>
    <property type="project" value="InterPro"/>
</dbReference>
<accession>A0A2M8RZS6</accession>
<dbReference type="OrthoDB" id="9122127at2"/>
<dbReference type="RefSeq" id="WP_100289748.1">
    <property type="nucleotide sequence ID" value="NZ_PHHA01000035.1"/>
</dbReference>
<evidence type="ECO:0000256" key="1">
    <source>
        <dbReference type="ARBA" id="ARBA00038283"/>
    </source>
</evidence>
<organism evidence="3 4">
    <name type="scientific">Conservatibacter flavescens</name>
    <dbReference type="NCBI Taxonomy" id="28161"/>
    <lineage>
        <taxon>Bacteria</taxon>
        <taxon>Pseudomonadati</taxon>
        <taxon>Pseudomonadota</taxon>
        <taxon>Gammaproteobacteria</taxon>
        <taxon>Pasteurellales</taxon>
        <taxon>Pasteurellaceae</taxon>
        <taxon>Conservatibacter</taxon>
    </lineage>
</organism>
<dbReference type="AlphaFoldDB" id="A0A2M8RZS6"/>
<proteinExistence type="inferred from homology"/>